<gene>
    <name evidence="1" type="ORF">J2R62_07825</name>
</gene>
<dbReference type="GeneID" id="69706067"/>
<evidence type="ECO:0000313" key="1">
    <source>
        <dbReference type="EMBL" id="MBO1108127.1"/>
    </source>
</evidence>
<dbReference type="AlphaFoldDB" id="A0A8I1W870"/>
<accession>A0A8I1W870</accession>
<dbReference type="RefSeq" id="WP_116546029.1">
    <property type="nucleotide sequence ID" value="NZ_CP076371.1"/>
</dbReference>
<dbReference type="Proteomes" id="UP000664658">
    <property type="component" value="Unassembled WGS sequence"/>
</dbReference>
<dbReference type="EMBL" id="JAFNAA010000007">
    <property type="protein sequence ID" value="MBO1108127.1"/>
    <property type="molecule type" value="Genomic_DNA"/>
</dbReference>
<protein>
    <submittedName>
        <fullName evidence="1">Uncharacterized protein</fullName>
    </submittedName>
</protein>
<organism evidence="1 2">
    <name type="scientific">Plesiomonas shigelloides</name>
    <name type="common">Aeromonas shigelloides</name>
    <dbReference type="NCBI Taxonomy" id="703"/>
    <lineage>
        <taxon>Bacteria</taxon>
        <taxon>Pseudomonadati</taxon>
        <taxon>Pseudomonadota</taxon>
        <taxon>Gammaproteobacteria</taxon>
        <taxon>Enterobacterales</taxon>
        <taxon>Enterobacteriaceae</taxon>
        <taxon>Plesiomonas</taxon>
    </lineage>
</organism>
<comment type="caution">
    <text evidence="1">The sequence shown here is derived from an EMBL/GenBank/DDBJ whole genome shotgun (WGS) entry which is preliminary data.</text>
</comment>
<reference evidence="1" key="1">
    <citation type="submission" date="2021-03" db="EMBL/GenBank/DDBJ databases">
        <title>Plesiomonas shigelloides zfcc0051, isolated from zebrafish feces.</title>
        <authorList>
            <person name="Vanderhoek Z."/>
            <person name="Gaulke C."/>
        </authorList>
    </citation>
    <scope>NUCLEOTIDE SEQUENCE</scope>
    <source>
        <strain evidence="1">Zfcc0051</strain>
    </source>
</reference>
<name>A0A8I1W870_PLESH</name>
<evidence type="ECO:0000313" key="2">
    <source>
        <dbReference type="Proteomes" id="UP000664658"/>
    </source>
</evidence>
<sequence>MTTKTLTPQEQAIADELALERVQALNSDEYLVQVVDAKIHRLESHVKAYFEQRFAFHSKQHDNDQA</sequence>
<proteinExistence type="predicted"/>